<dbReference type="Pfam" id="PF23454">
    <property type="entry name" value="Zn_ribbon_Brz"/>
    <property type="match status" value="1"/>
</dbReference>
<gene>
    <name evidence="1" type="ORF">ACFQHK_04150</name>
</gene>
<dbReference type="AlphaFoldDB" id="A0ABD5UA49"/>
<evidence type="ECO:0000313" key="1">
    <source>
        <dbReference type="EMBL" id="MFC6835698.1"/>
    </source>
</evidence>
<organism evidence="1 2">
    <name type="scientific">Halomarina ordinaria</name>
    <dbReference type="NCBI Taxonomy" id="3033939"/>
    <lineage>
        <taxon>Archaea</taxon>
        <taxon>Methanobacteriati</taxon>
        <taxon>Methanobacteriota</taxon>
        <taxon>Stenosarchaea group</taxon>
        <taxon>Halobacteria</taxon>
        <taxon>Halobacteriales</taxon>
        <taxon>Natronomonadaceae</taxon>
        <taxon>Halomarina</taxon>
    </lineage>
</organism>
<reference evidence="1 2" key="1">
    <citation type="journal article" date="2019" name="Int. J. Syst. Evol. Microbiol.">
        <title>The Global Catalogue of Microorganisms (GCM) 10K type strain sequencing project: providing services to taxonomists for standard genome sequencing and annotation.</title>
        <authorList>
            <consortium name="The Broad Institute Genomics Platform"/>
            <consortium name="The Broad Institute Genome Sequencing Center for Infectious Disease"/>
            <person name="Wu L."/>
            <person name="Ma J."/>
        </authorList>
    </citation>
    <scope>NUCLEOTIDE SEQUENCE [LARGE SCALE GENOMIC DNA]</scope>
    <source>
        <strain evidence="1 2">PSRA2</strain>
    </source>
</reference>
<evidence type="ECO:0000313" key="2">
    <source>
        <dbReference type="Proteomes" id="UP001596406"/>
    </source>
</evidence>
<sequence>MATTPTATATATVACPRCDRSVDAPVPGPGVEATPSPYRVAFGDHREVHCPAGHRVWVYYC</sequence>
<proteinExistence type="predicted"/>
<dbReference type="EMBL" id="JBHSXM010000001">
    <property type="protein sequence ID" value="MFC6835698.1"/>
    <property type="molecule type" value="Genomic_DNA"/>
</dbReference>
<dbReference type="InterPro" id="IPR053463">
    <property type="entry name" value="Brz_Regulator"/>
</dbReference>
<dbReference type="Proteomes" id="UP001596406">
    <property type="component" value="Unassembled WGS sequence"/>
</dbReference>
<accession>A0ABD5UA49</accession>
<comment type="caution">
    <text evidence="1">The sequence shown here is derived from an EMBL/GenBank/DDBJ whole genome shotgun (WGS) entry which is preliminary data.</text>
</comment>
<dbReference type="RefSeq" id="WP_304447394.1">
    <property type="nucleotide sequence ID" value="NZ_JARRAH010000001.1"/>
</dbReference>
<keyword evidence="2" id="KW-1185">Reference proteome</keyword>
<protein>
    <submittedName>
        <fullName evidence="1">Uncharacterized protein</fullName>
    </submittedName>
</protein>
<name>A0ABD5UA49_9EURY</name>